<evidence type="ECO:0000256" key="19">
    <source>
        <dbReference type="SAM" id="Phobius"/>
    </source>
</evidence>
<keyword evidence="15" id="KW-0325">Glycoprotein</keyword>
<comment type="catalytic activity">
    <reaction evidence="16">
        <text>L-threonyl-[protein] + ATP = O-phospho-L-threonyl-[protein] + ADP + H(+)</text>
        <dbReference type="Rhea" id="RHEA:46608"/>
        <dbReference type="Rhea" id="RHEA-COMP:11060"/>
        <dbReference type="Rhea" id="RHEA-COMP:11605"/>
        <dbReference type="ChEBI" id="CHEBI:15378"/>
        <dbReference type="ChEBI" id="CHEBI:30013"/>
        <dbReference type="ChEBI" id="CHEBI:30616"/>
        <dbReference type="ChEBI" id="CHEBI:61977"/>
        <dbReference type="ChEBI" id="CHEBI:456216"/>
        <dbReference type="EC" id="2.7.11.1"/>
    </reaction>
</comment>
<dbReference type="Gene3D" id="1.10.510.10">
    <property type="entry name" value="Transferase(Phosphotransferase) domain 1"/>
    <property type="match status" value="2"/>
</dbReference>
<dbReference type="Proteomes" id="UP000235220">
    <property type="component" value="Chromosome 3"/>
</dbReference>
<dbReference type="InterPro" id="IPR001245">
    <property type="entry name" value="Ser-Thr/Tyr_kinase_cat_dom"/>
</dbReference>
<keyword evidence="10 18" id="KW-0067">ATP-binding</keyword>
<evidence type="ECO:0000256" key="13">
    <source>
        <dbReference type="ARBA" id="ARBA00023157"/>
    </source>
</evidence>
<keyword evidence="12 19" id="KW-0472">Membrane</keyword>
<feature type="domain" description="Gnk2-homologous" evidence="22">
    <location>
        <begin position="825"/>
        <end position="932"/>
    </location>
</feature>
<evidence type="ECO:0000259" key="21">
    <source>
        <dbReference type="PROSITE" id="PS50011"/>
    </source>
</evidence>
<accession>A0A6P9EPS4</accession>
<feature type="transmembrane region" description="Helical" evidence="19">
    <location>
        <begin position="952"/>
        <end position="977"/>
    </location>
</feature>
<feature type="domain" description="Gnk2-homologous" evidence="22">
    <location>
        <begin position="139"/>
        <end position="248"/>
    </location>
</feature>
<feature type="binding site" evidence="18">
    <location>
        <position position="1063"/>
    </location>
    <ligand>
        <name>ATP</name>
        <dbReference type="ChEBI" id="CHEBI:30616"/>
    </ligand>
</feature>
<proteinExistence type="predicted"/>
<dbReference type="GO" id="GO:0004674">
    <property type="term" value="F:protein serine/threonine kinase activity"/>
    <property type="evidence" value="ECO:0000318"/>
    <property type="project" value="GO_Central"/>
</dbReference>
<dbReference type="InterPro" id="IPR038408">
    <property type="entry name" value="GNK2_sf"/>
</dbReference>
<feature type="transmembrane region" description="Helical" evidence="19">
    <location>
        <begin position="688"/>
        <end position="705"/>
    </location>
</feature>
<dbReference type="PROSITE" id="PS00107">
    <property type="entry name" value="PROTEIN_KINASE_ATP"/>
    <property type="match status" value="2"/>
</dbReference>
<dbReference type="Gene3D" id="3.30.430.20">
    <property type="entry name" value="Gnk2 domain, C-X8-C-X2-C motif"/>
    <property type="match status" value="4"/>
</dbReference>
<dbReference type="GO" id="GO:0005886">
    <property type="term" value="C:plasma membrane"/>
    <property type="evidence" value="ECO:0000318"/>
    <property type="project" value="GO_Central"/>
</dbReference>
<dbReference type="PROSITE" id="PS00108">
    <property type="entry name" value="PROTEIN_KINASE_ST"/>
    <property type="match status" value="2"/>
</dbReference>
<sequence length="1353" mass="151946">MNHPHISPKFIRLLTFSAFLALLQWHLAYADPPYRFCPNTSNYTDGGQFQKNLNDVLHFLTSNASASKFYDTSAGNGTDQVYGAHMCLNYITNETCRNCIATATQDILKVCPNTREAVVWEEECQLRYSNQNFFGQVNVTGNIGLDNVQNISQPEQFKSVVKETLNNLTTEAAGAINLSAKLMYATGEVTFEDETIYALVQCTRDLSGDGCNSCLQTAITDVLNCCYFSIGARLLSRSCYLRYELYSFYGDTSKSPRSTNDQGASGGKKMRIIITLIVVTACLALVLFAAFIYCLVNKKAIKRVRKGGMSRQANSTRIDADFPRIDLASIQAATDNFSDSNKLGQGGFGLVYKGILGDGKEVAVKRLSFCSEQGSEEFTNEVLLIMRLQHKNLVKLLGFCIDGEEKLLVYEFMPNSSLDVFLFDRSRRAQIDWNKRVNIIGGIARGVLYLHEDSRLRIIHRDLKASNVLLDYDMNPKISDFGMARIFAGTEGEANTAKIVGTYGYMAPEYAMEGMYSIKSDVFSFGVLLIEILTGRRNAGFHRTKRAPSLVAFAWTLWNEGNHVLELMDPLLKESCSPDEFLRYLHIGLLCVQEDANERPTMSTVVVMLKSNTTSTLCQPQRPAFSVGRFTDHYETSGPRFISVNGLSISNIGPQVNYLDPSPLPFGHSNHYPMIMFNHIWKMDKKDALLAMLLLIIPLLMRPMLAATPASGDPLFTFCNTEISIKNYTLNSPFENNLKLLLGSLPSNTSLTGFNNTSTGEDSDRVYGQALCRGDVNSTVCRNCIQTATKEILKQCRSEDAMIWFELCQVRYSFQNFFSSMVYTGKYPEQNRMQKNISNPVHLEQVLTYLMNNISNETAFDPSTRMFATGEIKFSRKKRIYGLVQCTTDISEESCYNCLQSAFRELQACCFYRQGGIIVSRNCNMRFELYRFYNASSFQLSLPASQGARWKIWMVVVVTCIPLSVLAVLIGSCAVNYHLRKKRRQRDDDKSQNAELLHELASPTGVAITQEGELVSSEDLHFMSLSIIMAATDDFSESNKLGQGGFGTVYKGVLEDGKGVAVKRLSRKSWQGLEEFKNEVILIARLQHRNLVKLLGCAIEGEEKLLVYEFMPNRSLDFFIFDPKKRSQLDWKTYNNIIVGIAKGLLYLHEDSRLKIIHRDLKPSNVLLDHEMVAKISDFGMARIFGENQNTANTRRVVGTYGYMAPEYAMEGLFSVKSDVFSFGVILLEIISGKKNSGFYLTEHAQTLLAYAWRLWNEGKEMKFVEPVLIESCLTTQEVKKYMHIGLLCVQEDPADRPTMSSVVVLLGDESILPLPKPKQPALAMGRIVQQIDPFPVTNPSVNGLTVSSLSPR</sequence>
<evidence type="ECO:0000256" key="11">
    <source>
        <dbReference type="ARBA" id="ARBA00022989"/>
    </source>
</evidence>
<dbReference type="RefSeq" id="XP_035544557.1">
    <property type="nucleotide sequence ID" value="XM_035688664.1"/>
</dbReference>
<keyword evidence="3" id="KW-0723">Serine/threonine-protein kinase</keyword>
<dbReference type="InterPro" id="IPR000719">
    <property type="entry name" value="Prot_kinase_dom"/>
</dbReference>
<feature type="binding site" evidence="18">
    <location>
        <position position="365"/>
    </location>
    <ligand>
        <name>ATP</name>
        <dbReference type="ChEBI" id="CHEBI:30616"/>
    </ligand>
</feature>
<dbReference type="PROSITE" id="PS50011">
    <property type="entry name" value="PROTEIN_KINASE_DOM"/>
    <property type="match status" value="2"/>
</dbReference>
<evidence type="ECO:0000256" key="2">
    <source>
        <dbReference type="ARBA" id="ARBA00012513"/>
    </source>
</evidence>
<dbReference type="FunFam" id="3.30.200.20:FF:001231">
    <property type="entry name" value="Cysteine-rich receptor-like protein kinase 10"/>
    <property type="match status" value="1"/>
</dbReference>
<dbReference type="FunFam" id="1.10.510.10:FF:000467">
    <property type="entry name" value="Liguleless narrow1"/>
    <property type="match status" value="1"/>
</dbReference>
<evidence type="ECO:0000256" key="15">
    <source>
        <dbReference type="ARBA" id="ARBA00023180"/>
    </source>
</evidence>
<protein>
    <recommendedName>
        <fullName evidence="2">non-specific serine/threonine protein kinase</fullName>
        <ecNumber evidence="2">2.7.11.1</ecNumber>
    </recommendedName>
</protein>
<evidence type="ECO:0000256" key="17">
    <source>
        <dbReference type="ARBA" id="ARBA00048679"/>
    </source>
</evidence>
<evidence type="ECO:0000256" key="7">
    <source>
        <dbReference type="ARBA" id="ARBA00022737"/>
    </source>
</evidence>
<feature type="transmembrane region" description="Helical" evidence="19">
    <location>
        <begin position="272"/>
        <end position="296"/>
    </location>
</feature>
<keyword evidence="7" id="KW-0677">Repeat</keyword>
<feature type="domain" description="Protein kinase" evidence="21">
    <location>
        <begin position="1035"/>
        <end position="1313"/>
    </location>
</feature>
<evidence type="ECO:0000313" key="23">
    <source>
        <dbReference type="Proteomes" id="UP000235220"/>
    </source>
</evidence>
<evidence type="ECO:0000256" key="6">
    <source>
        <dbReference type="ARBA" id="ARBA00022729"/>
    </source>
</evidence>
<keyword evidence="9" id="KW-0418">Kinase</keyword>
<dbReference type="PANTHER" id="PTHR27002:SF123">
    <property type="entry name" value="CYSTEINE-RICH RECEPTOR-LIKE PROTEIN KINASE 45"/>
    <property type="match status" value="1"/>
</dbReference>
<evidence type="ECO:0000313" key="24">
    <source>
        <dbReference type="RefSeq" id="XP_035544557.1"/>
    </source>
</evidence>
<keyword evidence="8 18" id="KW-0547">Nucleotide-binding</keyword>
<keyword evidence="11 19" id="KW-1133">Transmembrane helix</keyword>
<evidence type="ECO:0000256" key="12">
    <source>
        <dbReference type="ARBA" id="ARBA00023136"/>
    </source>
</evidence>
<dbReference type="InterPro" id="IPR011009">
    <property type="entry name" value="Kinase-like_dom_sf"/>
</dbReference>
<evidence type="ECO:0000256" key="20">
    <source>
        <dbReference type="SAM" id="SignalP"/>
    </source>
</evidence>
<name>A0A6P9EPS4_JUGRE</name>
<keyword evidence="6 20" id="KW-0732">Signal</keyword>
<dbReference type="Pfam" id="PF07714">
    <property type="entry name" value="PK_Tyr_Ser-Thr"/>
    <property type="match status" value="2"/>
</dbReference>
<dbReference type="CDD" id="cd23509">
    <property type="entry name" value="Gnk2-like"/>
    <property type="match status" value="4"/>
</dbReference>
<comment type="subcellular location">
    <subcellularLocation>
        <location evidence="1">Membrane</location>
        <topology evidence="1">Single-pass membrane protein</topology>
    </subcellularLocation>
</comment>
<reference evidence="24" key="1">
    <citation type="submission" date="2025-08" db="UniProtKB">
        <authorList>
            <consortium name="RefSeq"/>
        </authorList>
    </citation>
    <scope>IDENTIFICATION</scope>
    <source>
        <tissue evidence="24">Leaves</tissue>
    </source>
</reference>
<dbReference type="EC" id="2.7.11.1" evidence="2"/>
<evidence type="ECO:0000256" key="4">
    <source>
        <dbReference type="ARBA" id="ARBA00022679"/>
    </source>
</evidence>
<dbReference type="FunFam" id="3.30.200.20:FF:000195">
    <property type="entry name" value="G-type lectin S-receptor-like serine/threonine-protein kinase"/>
    <property type="match status" value="1"/>
</dbReference>
<feature type="domain" description="Protein kinase" evidence="21">
    <location>
        <begin position="337"/>
        <end position="625"/>
    </location>
</feature>
<dbReference type="GO" id="GO:0007165">
    <property type="term" value="P:signal transduction"/>
    <property type="evidence" value="ECO:0000318"/>
    <property type="project" value="GO_Central"/>
</dbReference>
<evidence type="ECO:0000256" key="1">
    <source>
        <dbReference type="ARBA" id="ARBA00004167"/>
    </source>
</evidence>
<dbReference type="InterPro" id="IPR017441">
    <property type="entry name" value="Protein_kinase_ATP_BS"/>
</dbReference>
<feature type="chain" id="PRO_5028355238" description="non-specific serine/threonine protein kinase" evidence="20">
    <location>
        <begin position="31"/>
        <end position="1353"/>
    </location>
</feature>
<evidence type="ECO:0000256" key="9">
    <source>
        <dbReference type="ARBA" id="ARBA00022777"/>
    </source>
</evidence>
<dbReference type="FunFam" id="3.30.430.20:FF:000002">
    <property type="entry name" value="Cysteine-rich receptor-like protein kinase 10"/>
    <property type="match status" value="2"/>
</dbReference>
<dbReference type="FunFam" id="3.30.430.20:FF:000009">
    <property type="entry name" value="Cysteine-rich receptor-like protein kinase 28"/>
    <property type="match status" value="1"/>
</dbReference>
<dbReference type="SMART" id="SM00220">
    <property type="entry name" value="S_TKc"/>
    <property type="match status" value="2"/>
</dbReference>
<keyword evidence="13" id="KW-1015">Disulfide bond</keyword>
<keyword evidence="5 19" id="KW-0812">Transmembrane</keyword>
<evidence type="ECO:0000259" key="22">
    <source>
        <dbReference type="PROSITE" id="PS51473"/>
    </source>
</evidence>
<dbReference type="InParanoid" id="A0A6P9EPS4"/>
<dbReference type="CDD" id="cd14066">
    <property type="entry name" value="STKc_IRAK"/>
    <property type="match status" value="2"/>
</dbReference>
<dbReference type="GO" id="GO:0005524">
    <property type="term" value="F:ATP binding"/>
    <property type="evidence" value="ECO:0007669"/>
    <property type="project" value="UniProtKB-UniRule"/>
</dbReference>
<evidence type="ECO:0000256" key="3">
    <source>
        <dbReference type="ARBA" id="ARBA00022527"/>
    </source>
</evidence>
<dbReference type="GeneID" id="108982241"/>
<dbReference type="GO" id="GO:0006955">
    <property type="term" value="P:immune response"/>
    <property type="evidence" value="ECO:0000318"/>
    <property type="project" value="GO_Central"/>
</dbReference>
<evidence type="ECO:0000256" key="18">
    <source>
        <dbReference type="PROSITE-ProRule" id="PRU10141"/>
    </source>
</evidence>
<organism evidence="23 24">
    <name type="scientific">Juglans regia</name>
    <name type="common">English walnut</name>
    <dbReference type="NCBI Taxonomy" id="51240"/>
    <lineage>
        <taxon>Eukaryota</taxon>
        <taxon>Viridiplantae</taxon>
        <taxon>Streptophyta</taxon>
        <taxon>Embryophyta</taxon>
        <taxon>Tracheophyta</taxon>
        <taxon>Spermatophyta</taxon>
        <taxon>Magnoliopsida</taxon>
        <taxon>eudicotyledons</taxon>
        <taxon>Gunneridae</taxon>
        <taxon>Pentapetalae</taxon>
        <taxon>rosids</taxon>
        <taxon>fabids</taxon>
        <taxon>Fagales</taxon>
        <taxon>Juglandaceae</taxon>
        <taxon>Juglans</taxon>
    </lineage>
</organism>
<evidence type="ECO:0000256" key="14">
    <source>
        <dbReference type="ARBA" id="ARBA00023170"/>
    </source>
</evidence>
<comment type="catalytic activity">
    <reaction evidence="17">
        <text>L-seryl-[protein] + ATP = O-phospho-L-seryl-[protein] + ADP + H(+)</text>
        <dbReference type="Rhea" id="RHEA:17989"/>
        <dbReference type="Rhea" id="RHEA-COMP:9863"/>
        <dbReference type="Rhea" id="RHEA-COMP:11604"/>
        <dbReference type="ChEBI" id="CHEBI:15378"/>
        <dbReference type="ChEBI" id="CHEBI:29999"/>
        <dbReference type="ChEBI" id="CHEBI:30616"/>
        <dbReference type="ChEBI" id="CHEBI:83421"/>
        <dbReference type="ChEBI" id="CHEBI:456216"/>
        <dbReference type="EC" id="2.7.11.1"/>
    </reaction>
</comment>
<keyword evidence="23" id="KW-1185">Reference proteome</keyword>
<gene>
    <name evidence="24" type="primary">LOC108982241</name>
</gene>
<evidence type="ECO:0000256" key="5">
    <source>
        <dbReference type="ARBA" id="ARBA00022692"/>
    </source>
</evidence>
<dbReference type="Pfam" id="PF01657">
    <property type="entry name" value="Stress-antifung"/>
    <property type="match status" value="4"/>
</dbReference>
<evidence type="ECO:0000256" key="10">
    <source>
        <dbReference type="ARBA" id="ARBA00022840"/>
    </source>
</evidence>
<dbReference type="SUPFAM" id="SSF56112">
    <property type="entry name" value="Protein kinase-like (PK-like)"/>
    <property type="match status" value="2"/>
</dbReference>
<dbReference type="PROSITE" id="PS51473">
    <property type="entry name" value="GNK2"/>
    <property type="match status" value="4"/>
</dbReference>
<dbReference type="OrthoDB" id="1923309at2759"/>
<keyword evidence="14" id="KW-0675">Receptor</keyword>
<dbReference type="Gene3D" id="3.30.200.20">
    <property type="entry name" value="Phosphorylase Kinase, domain 1"/>
    <property type="match status" value="2"/>
</dbReference>
<dbReference type="PANTHER" id="PTHR27002">
    <property type="entry name" value="RECEPTOR-LIKE SERINE/THREONINE-PROTEIN KINASE SD1-8"/>
    <property type="match status" value="1"/>
</dbReference>
<feature type="domain" description="Gnk2-homologous" evidence="22">
    <location>
        <begin position="31"/>
        <end position="133"/>
    </location>
</feature>
<feature type="signal peptide" evidence="20">
    <location>
        <begin position="1"/>
        <end position="30"/>
    </location>
</feature>
<keyword evidence="4" id="KW-0808">Transferase</keyword>
<dbReference type="KEGG" id="jre:108982241"/>
<evidence type="ECO:0000256" key="8">
    <source>
        <dbReference type="ARBA" id="ARBA00022741"/>
    </source>
</evidence>
<evidence type="ECO:0000256" key="16">
    <source>
        <dbReference type="ARBA" id="ARBA00047899"/>
    </source>
</evidence>
<dbReference type="InterPro" id="IPR008271">
    <property type="entry name" value="Ser/Thr_kinase_AS"/>
</dbReference>
<feature type="domain" description="Gnk2-homologous" evidence="22">
    <location>
        <begin position="716"/>
        <end position="817"/>
    </location>
</feature>
<dbReference type="FunFam" id="1.10.510.10:FF:001697">
    <property type="entry name" value="Uncharacterized protein"/>
    <property type="match status" value="1"/>
</dbReference>
<dbReference type="InterPro" id="IPR002902">
    <property type="entry name" value="GNK2"/>
</dbReference>